<name>A0AAD7BLE7_9AGAR</name>
<organism evidence="2 3">
    <name type="scientific">Roridomyces roridus</name>
    <dbReference type="NCBI Taxonomy" id="1738132"/>
    <lineage>
        <taxon>Eukaryota</taxon>
        <taxon>Fungi</taxon>
        <taxon>Dikarya</taxon>
        <taxon>Basidiomycota</taxon>
        <taxon>Agaricomycotina</taxon>
        <taxon>Agaricomycetes</taxon>
        <taxon>Agaricomycetidae</taxon>
        <taxon>Agaricales</taxon>
        <taxon>Marasmiineae</taxon>
        <taxon>Mycenaceae</taxon>
        <taxon>Roridomyces</taxon>
    </lineage>
</organism>
<evidence type="ECO:0000313" key="3">
    <source>
        <dbReference type="Proteomes" id="UP001221142"/>
    </source>
</evidence>
<dbReference type="AlphaFoldDB" id="A0AAD7BLE7"/>
<keyword evidence="3" id="KW-1185">Reference proteome</keyword>
<comment type="caution">
    <text evidence="2">The sequence shown here is derived from an EMBL/GenBank/DDBJ whole genome shotgun (WGS) entry which is preliminary data.</text>
</comment>
<reference evidence="2" key="1">
    <citation type="submission" date="2023-03" db="EMBL/GenBank/DDBJ databases">
        <title>Massive genome expansion in bonnet fungi (Mycena s.s.) driven by repeated elements and novel gene families across ecological guilds.</title>
        <authorList>
            <consortium name="Lawrence Berkeley National Laboratory"/>
            <person name="Harder C.B."/>
            <person name="Miyauchi S."/>
            <person name="Viragh M."/>
            <person name="Kuo A."/>
            <person name="Thoen E."/>
            <person name="Andreopoulos B."/>
            <person name="Lu D."/>
            <person name="Skrede I."/>
            <person name="Drula E."/>
            <person name="Henrissat B."/>
            <person name="Morin E."/>
            <person name="Kohler A."/>
            <person name="Barry K."/>
            <person name="LaButti K."/>
            <person name="Morin E."/>
            <person name="Salamov A."/>
            <person name="Lipzen A."/>
            <person name="Mereny Z."/>
            <person name="Hegedus B."/>
            <person name="Baldrian P."/>
            <person name="Stursova M."/>
            <person name="Weitz H."/>
            <person name="Taylor A."/>
            <person name="Grigoriev I.V."/>
            <person name="Nagy L.G."/>
            <person name="Martin F."/>
            <person name="Kauserud H."/>
        </authorList>
    </citation>
    <scope>NUCLEOTIDE SEQUENCE</scope>
    <source>
        <strain evidence="2">9284</strain>
    </source>
</reference>
<accession>A0AAD7BLE7</accession>
<protein>
    <recommendedName>
        <fullName evidence="4">F-box domain-containing protein</fullName>
    </recommendedName>
</protein>
<feature type="compositionally biased region" description="Basic and acidic residues" evidence="1">
    <location>
        <begin position="94"/>
        <end position="109"/>
    </location>
</feature>
<evidence type="ECO:0000313" key="2">
    <source>
        <dbReference type="EMBL" id="KAJ7624598.1"/>
    </source>
</evidence>
<evidence type="ECO:0000256" key="1">
    <source>
        <dbReference type="SAM" id="MobiDB-lite"/>
    </source>
</evidence>
<feature type="compositionally biased region" description="Acidic residues" evidence="1">
    <location>
        <begin position="77"/>
        <end position="93"/>
    </location>
</feature>
<evidence type="ECO:0008006" key="4">
    <source>
        <dbReference type="Google" id="ProtNLM"/>
    </source>
</evidence>
<feature type="region of interest" description="Disordered" evidence="1">
    <location>
        <begin position="76"/>
        <end position="120"/>
    </location>
</feature>
<dbReference type="Proteomes" id="UP001221142">
    <property type="component" value="Unassembled WGS sequence"/>
</dbReference>
<proteinExistence type="predicted"/>
<sequence>MDVSPEVYRDIVRNVGRRSDIATLARVCKGFRIAAQRALYNTLIVGEADVELCGTLVTSPRLASLVIALTVQMGRLEEEEDEEDDAPVEETEAEERTTRSSSDRRRSGEKSSPSPNPAWTTIAGALRNTTRLRHLTVDIADLADFPNAWVLAGCTFQLHTFHCDFDWDQPLLEFLATQTELHDLFIRDYVDLGTAQSPTLPSLSALECTFTEAAATLTPGRPISRLKTCFSHTDAVGRRAELVAVLAALRLSTGPIYALDIADGIYTEPASMELLHKIAHTPATASELRYLGTLALPVGGRKRLQFYGLLMRLRRLRCLEVDISQWSPPPTSSPALRALAAELRLYCPDVSTVVFVHEFERTVVNTTLGSVLKIDDAAAPESMWREI</sequence>
<gene>
    <name evidence="2" type="ORF">FB45DRAFT_869508</name>
</gene>
<dbReference type="EMBL" id="JARKIF010000013">
    <property type="protein sequence ID" value="KAJ7624598.1"/>
    <property type="molecule type" value="Genomic_DNA"/>
</dbReference>